<dbReference type="Proteomes" id="UP000681967">
    <property type="component" value="Unassembled WGS sequence"/>
</dbReference>
<dbReference type="EMBL" id="CAJOBH010249819">
    <property type="protein sequence ID" value="CAF5135453.1"/>
    <property type="molecule type" value="Genomic_DNA"/>
</dbReference>
<sequence length="129" mass="15284">QLAWILIGLANHVFKIPIETLHLYRDIDGARIAFNDRRALFFNLRYYEQVFADKVQPFLQATSPSIPMLHTIVNFYFILTCHELAHNLEMAHNSNFINHLETIAVKFMTEKDLFLQQFSFQNYLQTDFD</sequence>
<dbReference type="PANTHER" id="PTHR47839:SF1">
    <property type="entry name" value="DOMAIN PROTEIN, PUTATIVE (AFU_ORTHOLOGUE AFUA_6G04830)-RELATED"/>
    <property type="match status" value="1"/>
</dbReference>
<feature type="non-terminal residue" evidence="1">
    <location>
        <position position="129"/>
    </location>
</feature>
<dbReference type="AlphaFoldDB" id="A0A8S3FT05"/>
<accession>A0A8S3FT05</accession>
<organism evidence="1 2">
    <name type="scientific">Rotaria magnacalcarata</name>
    <dbReference type="NCBI Taxonomy" id="392030"/>
    <lineage>
        <taxon>Eukaryota</taxon>
        <taxon>Metazoa</taxon>
        <taxon>Spiralia</taxon>
        <taxon>Gnathifera</taxon>
        <taxon>Rotifera</taxon>
        <taxon>Eurotatoria</taxon>
        <taxon>Bdelloidea</taxon>
        <taxon>Philodinida</taxon>
        <taxon>Philodinidae</taxon>
        <taxon>Rotaria</taxon>
    </lineage>
</organism>
<evidence type="ECO:0000313" key="2">
    <source>
        <dbReference type="Proteomes" id="UP000681967"/>
    </source>
</evidence>
<proteinExistence type="predicted"/>
<evidence type="ECO:0000313" key="1">
    <source>
        <dbReference type="EMBL" id="CAF5135453.1"/>
    </source>
</evidence>
<comment type="caution">
    <text evidence="1">The sequence shown here is derived from an EMBL/GenBank/DDBJ whole genome shotgun (WGS) entry which is preliminary data.</text>
</comment>
<gene>
    <name evidence="1" type="ORF">BYL167_LOCUS69249</name>
</gene>
<protein>
    <submittedName>
        <fullName evidence="1">Uncharacterized protein</fullName>
    </submittedName>
</protein>
<reference evidence="1" key="1">
    <citation type="submission" date="2021-02" db="EMBL/GenBank/DDBJ databases">
        <authorList>
            <person name="Nowell W R."/>
        </authorList>
    </citation>
    <scope>NUCLEOTIDE SEQUENCE</scope>
</reference>
<dbReference type="PANTHER" id="PTHR47839">
    <property type="entry name" value="DOMAIN PROTEIN, PUTATIVE (AFU_ORTHOLOGUE AFUA_6G04830)-RELATED"/>
    <property type="match status" value="1"/>
</dbReference>
<name>A0A8S3FT05_9BILA</name>